<dbReference type="AlphaFoldDB" id="A0A098VU11"/>
<evidence type="ECO:0000313" key="3">
    <source>
        <dbReference type="Proteomes" id="UP000029725"/>
    </source>
</evidence>
<feature type="compositionally biased region" description="Basic and acidic residues" evidence="1">
    <location>
        <begin position="193"/>
        <end position="205"/>
    </location>
</feature>
<dbReference type="EMBL" id="JMKJ01000099">
    <property type="protein sequence ID" value="KGG52314.1"/>
    <property type="molecule type" value="Genomic_DNA"/>
</dbReference>
<evidence type="ECO:0000313" key="2">
    <source>
        <dbReference type="EMBL" id="KGG52314.1"/>
    </source>
</evidence>
<reference evidence="2 3" key="1">
    <citation type="submission" date="2014-04" db="EMBL/GenBank/DDBJ databases">
        <title>A new species of microsporidia sheds light on the evolution of extreme parasitism.</title>
        <authorList>
            <person name="Haag K.L."/>
            <person name="James T.Y."/>
            <person name="Larsson R."/>
            <person name="Schaer T.M."/>
            <person name="Refardt D."/>
            <person name="Pombert J.-F."/>
            <person name="Ebert D."/>
        </authorList>
    </citation>
    <scope>NUCLEOTIDE SEQUENCE [LARGE SCALE GENOMIC DNA]</scope>
    <source>
        <strain evidence="2 3">UGP3</strain>
        <tissue evidence="2">Spores</tissue>
    </source>
</reference>
<organism evidence="2 3">
    <name type="scientific">Mitosporidium daphniae</name>
    <dbReference type="NCBI Taxonomy" id="1485682"/>
    <lineage>
        <taxon>Eukaryota</taxon>
        <taxon>Fungi</taxon>
        <taxon>Fungi incertae sedis</taxon>
        <taxon>Microsporidia</taxon>
        <taxon>Mitosporidium</taxon>
    </lineage>
</organism>
<proteinExistence type="predicted"/>
<name>A0A098VU11_9MICR</name>
<protein>
    <submittedName>
        <fullName evidence="2">Uncharacterized protein</fullName>
    </submittedName>
</protein>
<keyword evidence="3" id="KW-1185">Reference proteome</keyword>
<comment type="caution">
    <text evidence="2">The sequence shown here is derived from an EMBL/GenBank/DDBJ whole genome shotgun (WGS) entry which is preliminary data.</text>
</comment>
<feature type="region of interest" description="Disordered" evidence="1">
    <location>
        <begin position="193"/>
        <end position="213"/>
    </location>
</feature>
<dbReference type="RefSeq" id="XP_013238741.1">
    <property type="nucleotide sequence ID" value="XM_013383287.1"/>
</dbReference>
<dbReference type="GeneID" id="25258798"/>
<evidence type="ECO:0000256" key="1">
    <source>
        <dbReference type="SAM" id="MobiDB-lite"/>
    </source>
</evidence>
<accession>A0A098VU11</accession>
<gene>
    <name evidence="2" type="ORF">DI09_18p200</name>
</gene>
<sequence>MKKAATNYLQGRSSLHGDADRKIRILHNRLYIQQAANGRLITGGSRQFFVDVASAKMATRLDLAAVIFSKETLNKEDREDVIIFQSLHTIWLSLVNTVSIKHPDGLTARFGWRPLVIENTRESILEIERNSRNMGRGNSTSSMPKVKDMHTLWQCQYILGRRHRNFKGNPKFAKYSACELLYFQKFFRPSRMQDGKAQHEKENQSQRHRHHLS</sequence>
<dbReference type="HOGENOM" id="CLU_1294686_0_0_1"/>
<dbReference type="VEuPathDB" id="MicrosporidiaDB:DI09_18p200"/>
<dbReference type="Proteomes" id="UP000029725">
    <property type="component" value="Unassembled WGS sequence"/>
</dbReference>